<reference evidence="1" key="1">
    <citation type="submission" date="2024-05" db="EMBL/GenBank/DDBJ databases">
        <authorList>
            <person name="Bunk B."/>
            <person name="Swiderski J."/>
            <person name="Sproer C."/>
            <person name="Thiel V."/>
        </authorList>
    </citation>
    <scope>NUCLEOTIDE SEQUENCE</scope>
    <source>
        <strain evidence="1">DSM 17735</strain>
    </source>
</reference>
<name>A0AAU7LNF0_9BURK</name>
<accession>A0AAU7LNF0</accession>
<evidence type="ECO:0000313" key="1">
    <source>
        <dbReference type="EMBL" id="XBP69149.1"/>
    </source>
</evidence>
<dbReference type="EMBL" id="CP157675">
    <property type="protein sequence ID" value="XBP69149.1"/>
    <property type="molecule type" value="Genomic_DNA"/>
</dbReference>
<proteinExistence type="predicted"/>
<gene>
    <name evidence="1" type="ORF">ABLV49_14730</name>
</gene>
<dbReference type="RefSeq" id="WP_349277535.1">
    <property type="nucleotide sequence ID" value="NZ_CBCSCU010000035.1"/>
</dbReference>
<organism evidence="1">
    <name type="scientific">Polaromonas hydrogenivorans</name>
    <dbReference type="NCBI Taxonomy" id="335476"/>
    <lineage>
        <taxon>Bacteria</taxon>
        <taxon>Pseudomonadati</taxon>
        <taxon>Pseudomonadota</taxon>
        <taxon>Betaproteobacteria</taxon>
        <taxon>Burkholderiales</taxon>
        <taxon>Comamonadaceae</taxon>
        <taxon>Polaromonas</taxon>
    </lineage>
</organism>
<protein>
    <submittedName>
        <fullName evidence="1">Uncharacterized protein</fullName>
    </submittedName>
</protein>
<sequence>MDIFMLAMFVAIGAHMFKSKYQSRRIALLGSHLGKYQIEKLMETLTDGYMRALGEADGQRREQIFNLLTSTETALCDQLGRFAVEFSKVDEADARVSKLPVAIPYADKLFPAATFDLRKALAIHAQGINRAVRNEANRSPKAKAFTVSAELFLLQHTCHWFCKSKTVASARMLARQKTSYEQLVESVAPETRRAYCSLTGG</sequence>
<dbReference type="AlphaFoldDB" id="A0AAU7LNF0"/>